<protein>
    <recommendedName>
        <fullName evidence="4">PDZ domain-containing protein</fullName>
    </recommendedName>
</protein>
<feature type="compositionally biased region" description="Acidic residues" evidence="1">
    <location>
        <begin position="457"/>
        <end position="468"/>
    </location>
</feature>
<feature type="compositionally biased region" description="Basic residues" evidence="1">
    <location>
        <begin position="1"/>
        <end position="17"/>
    </location>
</feature>
<feature type="compositionally biased region" description="Polar residues" evidence="1">
    <location>
        <begin position="489"/>
        <end position="509"/>
    </location>
</feature>
<feature type="compositionally biased region" description="Basic and acidic residues" evidence="1">
    <location>
        <begin position="559"/>
        <end position="570"/>
    </location>
</feature>
<gene>
    <name evidence="2" type="ORF">CYCCA115_LOCUS4515</name>
</gene>
<feature type="region of interest" description="Disordered" evidence="1">
    <location>
        <begin position="1"/>
        <end position="55"/>
    </location>
</feature>
<feature type="compositionally biased region" description="Polar residues" evidence="1">
    <location>
        <begin position="406"/>
        <end position="419"/>
    </location>
</feature>
<proteinExistence type="predicted"/>
<evidence type="ECO:0008006" key="4">
    <source>
        <dbReference type="Google" id="ProtNLM"/>
    </source>
</evidence>
<dbReference type="SUPFAM" id="SSF50156">
    <property type="entry name" value="PDZ domain-like"/>
    <property type="match status" value="1"/>
</dbReference>
<feature type="compositionally biased region" description="Low complexity" evidence="1">
    <location>
        <begin position="39"/>
        <end position="51"/>
    </location>
</feature>
<feature type="compositionally biased region" description="Acidic residues" evidence="1">
    <location>
        <begin position="431"/>
        <end position="447"/>
    </location>
</feature>
<reference evidence="2" key="1">
    <citation type="submission" date="2023-08" db="EMBL/GenBank/DDBJ databases">
        <authorList>
            <person name="Audoor S."/>
            <person name="Bilcke G."/>
        </authorList>
    </citation>
    <scope>NUCLEOTIDE SEQUENCE</scope>
</reference>
<dbReference type="InterPro" id="IPR036034">
    <property type="entry name" value="PDZ_sf"/>
</dbReference>
<dbReference type="Proteomes" id="UP001295423">
    <property type="component" value="Unassembled WGS sequence"/>
</dbReference>
<feature type="compositionally biased region" description="Low complexity" evidence="1">
    <location>
        <begin position="538"/>
        <end position="558"/>
    </location>
</feature>
<accession>A0AAD2FJA4</accession>
<dbReference type="AlphaFoldDB" id="A0AAD2FJA4"/>
<feature type="compositionally biased region" description="Acidic residues" evidence="1">
    <location>
        <begin position="580"/>
        <end position="590"/>
    </location>
</feature>
<comment type="caution">
    <text evidence="2">The sequence shown here is derived from an EMBL/GenBank/DDBJ whole genome shotgun (WGS) entry which is preliminary data.</text>
</comment>
<dbReference type="EMBL" id="CAKOGP040000446">
    <property type="protein sequence ID" value="CAJ1935179.1"/>
    <property type="molecule type" value="Genomic_DNA"/>
</dbReference>
<sequence length="635" mass="70166">MKTKDKKRSSHVRRRKLFSLSTSYHSVEHDDESCGDNGGLLQQQQQESSQEPMVVSKLHNTKLSSPEHPQFFSKDEEMCPSSPDGFFDLIGKRNFDFASKPIEENDPFTRTQTAPIVAGGSKTKETISVELTQQAQTEPKKRHSSLCEWPEDNMNEDLTEEVWQESSTAQPNGVAHPLTRNVAPAKAPTPEYVITGTIELKTADQPSGITFQKTDNICPLKIQGFSPFSQFKTKTNLKPGMVVLEINGREMTWESTKEAIVEIKKAKPGRVTIMAIAPSKITSAPKAVADRIANPPIALKKQENKFPAKKSIEATNICTKPPKPPVVQKKDLQVDVDDDESRIKTPIKTSSEGKVSEQTHYRDPSLMMMESTVTEATEDDFVPMIDVKKGGPSFKQLNPSFTRVDSAMTSDTGVSSPKRTTPVPLLGQVINDDDEEDDGNNDDDAVEMDVVYVGESYSDDEEEDEVVLPEEGAATKESSLSPKQPPTPKQSNTTAASGGFGSSTTNNYNKPPLPYRNGTRATKVSHEDPPMAGTQEPSSRSTSSTLKEESSSSSARSSRSNEKKKETDTKPKKRISVETVWDDEEEEDESSQGIFCHAIGGIHVSPMLTTMKDISTFANRFTERMPSWVRVLCHE</sequence>
<feature type="region of interest" description="Disordered" evidence="1">
    <location>
        <begin position="406"/>
        <end position="590"/>
    </location>
</feature>
<evidence type="ECO:0000313" key="2">
    <source>
        <dbReference type="EMBL" id="CAJ1935179.1"/>
    </source>
</evidence>
<organism evidence="2 3">
    <name type="scientific">Cylindrotheca closterium</name>
    <dbReference type="NCBI Taxonomy" id="2856"/>
    <lineage>
        <taxon>Eukaryota</taxon>
        <taxon>Sar</taxon>
        <taxon>Stramenopiles</taxon>
        <taxon>Ochrophyta</taxon>
        <taxon>Bacillariophyta</taxon>
        <taxon>Bacillariophyceae</taxon>
        <taxon>Bacillariophycidae</taxon>
        <taxon>Bacillariales</taxon>
        <taxon>Bacillariaceae</taxon>
        <taxon>Cylindrotheca</taxon>
    </lineage>
</organism>
<evidence type="ECO:0000313" key="3">
    <source>
        <dbReference type="Proteomes" id="UP001295423"/>
    </source>
</evidence>
<name>A0AAD2FJA4_9STRA</name>
<keyword evidence="3" id="KW-1185">Reference proteome</keyword>
<evidence type="ECO:0000256" key="1">
    <source>
        <dbReference type="SAM" id="MobiDB-lite"/>
    </source>
</evidence>